<feature type="compositionally biased region" description="Gly residues" evidence="1">
    <location>
        <begin position="77"/>
        <end position="86"/>
    </location>
</feature>
<evidence type="ECO:0000256" key="2">
    <source>
        <dbReference type="SAM" id="Phobius"/>
    </source>
</evidence>
<protein>
    <recommendedName>
        <fullName evidence="5">PepSY domain-containing protein</fullName>
    </recommendedName>
</protein>
<accession>A0A7X3LG75</accession>
<sequence length="164" mass="17938">MKRIRKIHMWIGIIATVFLLIESTTGIIMYLDQGDRRTGMERNFRMIGNSQAFANQKSTLQNGQQNDASGQSTDRGFGNGNSGGSGMNRFNGAGAFPDRAGGSSFSSKVRSLHEGIVGLISGIGMFLLTGTGIIMSFIIWGANRKKRKRDNRPNQQMTIIHPGE</sequence>
<name>A0A7X3LG75_9BACL</name>
<dbReference type="AlphaFoldDB" id="A0A7X3LG75"/>
<keyword evidence="4" id="KW-1185">Reference proteome</keyword>
<keyword evidence="2" id="KW-0472">Membrane</keyword>
<keyword evidence="2" id="KW-1133">Transmembrane helix</keyword>
<feature type="region of interest" description="Disordered" evidence="1">
    <location>
        <begin position="59"/>
        <end position="93"/>
    </location>
</feature>
<reference evidence="3 4" key="1">
    <citation type="submission" date="2019-12" db="EMBL/GenBank/DDBJ databases">
        <title>Paenibacillus sp. nov., an endophytic bacterium isolated from the stem of Dendrobium.</title>
        <authorList>
            <person name="Zhao R."/>
        </authorList>
    </citation>
    <scope>NUCLEOTIDE SEQUENCE [LARGE SCALE GENOMIC DNA]</scope>
    <source>
        <strain evidence="3 4">HJL G12</strain>
    </source>
</reference>
<dbReference type="RefSeq" id="WP_160496480.1">
    <property type="nucleotide sequence ID" value="NZ_WUBI01000001.1"/>
</dbReference>
<feature type="transmembrane region" description="Helical" evidence="2">
    <location>
        <begin position="116"/>
        <end position="142"/>
    </location>
</feature>
<organism evidence="3 4">
    <name type="scientific">Paenibacillus dendrobii</name>
    <dbReference type="NCBI Taxonomy" id="2691084"/>
    <lineage>
        <taxon>Bacteria</taxon>
        <taxon>Bacillati</taxon>
        <taxon>Bacillota</taxon>
        <taxon>Bacilli</taxon>
        <taxon>Bacillales</taxon>
        <taxon>Paenibacillaceae</taxon>
        <taxon>Paenibacillus</taxon>
    </lineage>
</organism>
<gene>
    <name evidence="3" type="ORF">GRF59_04705</name>
</gene>
<feature type="compositionally biased region" description="Polar residues" evidence="1">
    <location>
        <begin position="59"/>
        <end position="74"/>
    </location>
</feature>
<feature type="transmembrane region" description="Helical" evidence="2">
    <location>
        <begin position="7"/>
        <end position="31"/>
    </location>
</feature>
<evidence type="ECO:0008006" key="5">
    <source>
        <dbReference type="Google" id="ProtNLM"/>
    </source>
</evidence>
<dbReference type="Proteomes" id="UP000460318">
    <property type="component" value="Unassembled WGS sequence"/>
</dbReference>
<comment type="caution">
    <text evidence="3">The sequence shown here is derived from an EMBL/GenBank/DDBJ whole genome shotgun (WGS) entry which is preliminary data.</text>
</comment>
<proteinExistence type="predicted"/>
<evidence type="ECO:0000256" key="1">
    <source>
        <dbReference type="SAM" id="MobiDB-lite"/>
    </source>
</evidence>
<keyword evidence="2" id="KW-0812">Transmembrane</keyword>
<evidence type="ECO:0000313" key="4">
    <source>
        <dbReference type="Proteomes" id="UP000460318"/>
    </source>
</evidence>
<dbReference type="EMBL" id="WUBI01000001">
    <property type="protein sequence ID" value="MWV42920.1"/>
    <property type="molecule type" value="Genomic_DNA"/>
</dbReference>
<evidence type="ECO:0000313" key="3">
    <source>
        <dbReference type="EMBL" id="MWV42920.1"/>
    </source>
</evidence>